<dbReference type="Proteomes" id="UP000630936">
    <property type="component" value="Unassembled WGS sequence"/>
</dbReference>
<gene>
    <name evidence="2" type="ORF">GCM10010387_04550</name>
</gene>
<reference evidence="2" key="1">
    <citation type="journal article" date="2014" name="Int. J. Syst. Evol. Microbiol.">
        <title>Complete genome sequence of Corynebacterium casei LMG S-19264T (=DSM 44701T), isolated from a smear-ripened cheese.</title>
        <authorList>
            <consortium name="US DOE Joint Genome Institute (JGI-PGF)"/>
            <person name="Walter F."/>
            <person name="Albersmeier A."/>
            <person name="Kalinowski J."/>
            <person name="Ruckert C."/>
        </authorList>
    </citation>
    <scope>NUCLEOTIDE SEQUENCE</scope>
    <source>
        <strain evidence="2">JCM 4988</strain>
    </source>
</reference>
<name>A0A918UJY9_9ACTN</name>
<keyword evidence="3" id="KW-1185">Reference proteome</keyword>
<dbReference type="EMBL" id="BMWG01000001">
    <property type="protein sequence ID" value="GGZ15323.1"/>
    <property type="molecule type" value="Genomic_DNA"/>
</dbReference>
<proteinExistence type="predicted"/>
<feature type="chain" id="PRO_5039181279" description="Holin" evidence="1">
    <location>
        <begin position="28"/>
        <end position="79"/>
    </location>
</feature>
<comment type="caution">
    <text evidence="2">The sequence shown here is derived from an EMBL/GenBank/DDBJ whole genome shotgun (WGS) entry which is preliminary data.</text>
</comment>
<dbReference type="AlphaFoldDB" id="A0A918UJY9"/>
<organism evidence="2 3">
    <name type="scientific">Streptomyces inusitatus</name>
    <dbReference type="NCBI Taxonomy" id="68221"/>
    <lineage>
        <taxon>Bacteria</taxon>
        <taxon>Bacillati</taxon>
        <taxon>Actinomycetota</taxon>
        <taxon>Actinomycetes</taxon>
        <taxon>Kitasatosporales</taxon>
        <taxon>Streptomycetaceae</taxon>
        <taxon>Streptomyces</taxon>
    </lineage>
</organism>
<evidence type="ECO:0000313" key="2">
    <source>
        <dbReference type="EMBL" id="GGZ15323.1"/>
    </source>
</evidence>
<sequence>MNEPTRRALRTAVQVLFALFAALPLLADDPGVADLPALAALIAVAGAVSRLMSVPAVERVLPPWLRGRKEKEEDAHESQ</sequence>
<protein>
    <recommendedName>
        <fullName evidence="4">Holin</fullName>
    </recommendedName>
</protein>
<reference evidence="2" key="2">
    <citation type="submission" date="2020-09" db="EMBL/GenBank/DDBJ databases">
        <authorList>
            <person name="Sun Q."/>
            <person name="Ohkuma M."/>
        </authorList>
    </citation>
    <scope>NUCLEOTIDE SEQUENCE</scope>
    <source>
        <strain evidence="2">JCM 4988</strain>
    </source>
</reference>
<feature type="signal peptide" evidence="1">
    <location>
        <begin position="1"/>
        <end position="27"/>
    </location>
</feature>
<evidence type="ECO:0008006" key="4">
    <source>
        <dbReference type="Google" id="ProtNLM"/>
    </source>
</evidence>
<evidence type="ECO:0000313" key="3">
    <source>
        <dbReference type="Proteomes" id="UP000630936"/>
    </source>
</evidence>
<keyword evidence="1" id="KW-0732">Signal</keyword>
<dbReference type="RefSeq" id="WP_190121099.1">
    <property type="nucleotide sequence ID" value="NZ_BMWG01000001.1"/>
</dbReference>
<accession>A0A918UJY9</accession>
<evidence type="ECO:0000256" key="1">
    <source>
        <dbReference type="SAM" id="SignalP"/>
    </source>
</evidence>